<proteinExistence type="predicted"/>
<dbReference type="InParanoid" id="A0A2K1KJH3"/>
<name>A0A2K1KJH3_PHYPA</name>
<dbReference type="EMBL" id="ABEU02000005">
    <property type="protein sequence ID" value="PNR53913.1"/>
    <property type="molecule type" value="Genomic_DNA"/>
</dbReference>
<keyword evidence="1" id="KW-0812">Transmembrane</keyword>
<evidence type="ECO:0008006" key="5">
    <source>
        <dbReference type="Google" id="ProtNLM"/>
    </source>
</evidence>
<keyword evidence="1" id="KW-0472">Membrane</keyword>
<dbReference type="Proteomes" id="UP000006727">
    <property type="component" value="Chromosome 5"/>
</dbReference>
<keyword evidence="4" id="KW-1185">Reference proteome</keyword>
<dbReference type="PANTHER" id="PTHR37984">
    <property type="entry name" value="PROTEIN CBG26694"/>
    <property type="match status" value="1"/>
</dbReference>
<dbReference type="InterPro" id="IPR043128">
    <property type="entry name" value="Rev_trsase/Diguanyl_cyclase"/>
</dbReference>
<reference evidence="2 4" key="1">
    <citation type="journal article" date="2008" name="Science">
        <title>The Physcomitrella genome reveals evolutionary insights into the conquest of land by plants.</title>
        <authorList>
            <person name="Rensing S."/>
            <person name="Lang D."/>
            <person name="Zimmer A."/>
            <person name="Terry A."/>
            <person name="Salamov A."/>
            <person name="Shapiro H."/>
            <person name="Nishiyama T."/>
            <person name="Perroud P.-F."/>
            <person name="Lindquist E."/>
            <person name="Kamisugi Y."/>
            <person name="Tanahashi T."/>
            <person name="Sakakibara K."/>
            <person name="Fujita T."/>
            <person name="Oishi K."/>
            <person name="Shin-I T."/>
            <person name="Kuroki Y."/>
            <person name="Toyoda A."/>
            <person name="Suzuki Y."/>
            <person name="Hashimoto A."/>
            <person name="Yamaguchi K."/>
            <person name="Sugano A."/>
            <person name="Kohara Y."/>
            <person name="Fujiyama A."/>
            <person name="Anterola A."/>
            <person name="Aoki S."/>
            <person name="Ashton N."/>
            <person name="Barbazuk W.B."/>
            <person name="Barker E."/>
            <person name="Bennetzen J."/>
            <person name="Bezanilla M."/>
            <person name="Blankenship R."/>
            <person name="Cho S.H."/>
            <person name="Dutcher S."/>
            <person name="Estelle M."/>
            <person name="Fawcett J.A."/>
            <person name="Gundlach H."/>
            <person name="Hanada K."/>
            <person name="Heyl A."/>
            <person name="Hicks K.A."/>
            <person name="Hugh J."/>
            <person name="Lohr M."/>
            <person name="Mayer K."/>
            <person name="Melkozernov A."/>
            <person name="Murata T."/>
            <person name="Nelson D."/>
            <person name="Pils B."/>
            <person name="Prigge M."/>
            <person name="Reiss B."/>
            <person name="Renner T."/>
            <person name="Rombauts S."/>
            <person name="Rushton P."/>
            <person name="Sanderfoot A."/>
            <person name="Schween G."/>
            <person name="Shiu S.-H."/>
            <person name="Stueber K."/>
            <person name="Theodoulou F.L."/>
            <person name="Tu H."/>
            <person name="Van de Peer Y."/>
            <person name="Verrier P.J."/>
            <person name="Waters E."/>
            <person name="Wood A."/>
            <person name="Yang L."/>
            <person name="Cove D."/>
            <person name="Cuming A."/>
            <person name="Hasebe M."/>
            <person name="Lucas S."/>
            <person name="Mishler D.B."/>
            <person name="Reski R."/>
            <person name="Grigoriev I."/>
            <person name="Quatrano R.S."/>
            <person name="Boore J.L."/>
        </authorList>
    </citation>
    <scope>NUCLEOTIDE SEQUENCE [LARGE SCALE GENOMIC DNA]</scope>
    <source>
        <strain evidence="3 4">cv. Gransden 2004</strain>
    </source>
</reference>
<accession>A0A2K1KJH3</accession>
<dbReference type="AlphaFoldDB" id="A0A2K1KJH3"/>
<evidence type="ECO:0000313" key="3">
    <source>
        <dbReference type="EnsemblPlants" id="Pp3c5_12720V3.1"/>
    </source>
</evidence>
<evidence type="ECO:0000313" key="4">
    <source>
        <dbReference type="Proteomes" id="UP000006727"/>
    </source>
</evidence>
<protein>
    <recommendedName>
        <fullName evidence="5">Reverse transcriptase domain-containing protein</fullName>
    </recommendedName>
</protein>
<gene>
    <name evidence="2" type="ORF">PHYPA_007588</name>
</gene>
<sequence length="132" mass="14974">MAVTLGQCLNQCAKYGISLNSKKYQFGMSSGKFLDHIVLMVGITTDPDKIKIIVELKQLDTVTGVRAFVGYISYYPQIIYLFTIICLLLTNLLKKPPTDRFIVPCWIKPFQVYVDASNVTIDFVLSQKDDRI</sequence>
<dbReference type="EnsemblPlants" id="Pp3c5_12720V3.1">
    <property type="protein sequence ID" value="Pp3c5_12720V3.1"/>
    <property type="gene ID" value="Pp3c5_12720"/>
</dbReference>
<reference evidence="2 4" key="2">
    <citation type="journal article" date="2018" name="Plant J.">
        <title>The Physcomitrella patens chromosome-scale assembly reveals moss genome structure and evolution.</title>
        <authorList>
            <person name="Lang D."/>
            <person name="Ullrich K.K."/>
            <person name="Murat F."/>
            <person name="Fuchs J."/>
            <person name="Jenkins J."/>
            <person name="Haas F.B."/>
            <person name="Piednoel M."/>
            <person name="Gundlach H."/>
            <person name="Van Bel M."/>
            <person name="Meyberg R."/>
            <person name="Vives C."/>
            <person name="Morata J."/>
            <person name="Symeonidi A."/>
            <person name="Hiss M."/>
            <person name="Muchero W."/>
            <person name="Kamisugi Y."/>
            <person name="Saleh O."/>
            <person name="Blanc G."/>
            <person name="Decker E.L."/>
            <person name="van Gessel N."/>
            <person name="Grimwood J."/>
            <person name="Hayes R.D."/>
            <person name="Graham S.W."/>
            <person name="Gunter L.E."/>
            <person name="McDaniel S.F."/>
            <person name="Hoernstein S.N.W."/>
            <person name="Larsson A."/>
            <person name="Li F.W."/>
            <person name="Perroud P.F."/>
            <person name="Phillips J."/>
            <person name="Ranjan P."/>
            <person name="Rokshar D.S."/>
            <person name="Rothfels C.J."/>
            <person name="Schneider L."/>
            <person name="Shu S."/>
            <person name="Stevenson D.W."/>
            <person name="Thummler F."/>
            <person name="Tillich M."/>
            <person name="Villarreal Aguilar J.C."/>
            <person name="Widiez T."/>
            <person name="Wong G.K."/>
            <person name="Wymore A."/>
            <person name="Zhang Y."/>
            <person name="Zimmer A.D."/>
            <person name="Quatrano R.S."/>
            <person name="Mayer K.F.X."/>
            <person name="Goodstein D."/>
            <person name="Casacuberta J.M."/>
            <person name="Vandepoele K."/>
            <person name="Reski R."/>
            <person name="Cuming A.C."/>
            <person name="Tuskan G.A."/>
            <person name="Maumus F."/>
            <person name="Salse J."/>
            <person name="Schmutz J."/>
            <person name="Rensing S.A."/>
        </authorList>
    </citation>
    <scope>NUCLEOTIDE SEQUENCE [LARGE SCALE GENOMIC DNA]</scope>
    <source>
        <strain evidence="3 4">cv. Gransden 2004</strain>
    </source>
</reference>
<organism evidence="2">
    <name type="scientific">Physcomitrium patens</name>
    <name type="common">Spreading-leaved earth moss</name>
    <name type="synonym">Physcomitrella patens</name>
    <dbReference type="NCBI Taxonomy" id="3218"/>
    <lineage>
        <taxon>Eukaryota</taxon>
        <taxon>Viridiplantae</taxon>
        <taxon>Streptophyta</taxon>
        <taxon>Embryophyta</taxon>
        <taxon>Bryophyta</taxon>
        <taxon>Bryophytina</taxon>
        <taxon>Bryopsida</taxon>
        <taxon>Funariidae</taxon>
        <taxon>Funariales</taxon>
        <taxon>Funariaceae</taxon>
        <taxon>Physcomitrium</taxon>
    </lineage>
</organism>
<dbReference type="STRING" id="3218.A0A2K1KJH3"/>
<dbReference type="Gramene" id="Pp3c5_12720V3.1">
    <property type="protein sequence ID" value="Pp3c5_12720V3.1"/>
    <property type="gene ID" value="Pp3c5_12720"/>
</dbReference>
<dbReference type="Gene3D" id="3.30.70.270">
    <property type="match status" value="2"/>
</dbReference>
<evidence type="ECO:0000256" key="1">
    <source>
        <dbReference type="SAM" id="Phobius"/>
    </source>
</evidence>
<keyword evidence="1" id="KW-1133">Transmembrane helix</keyword>
<dbReference type="PANTHER" id="PTHR37984:SF5">
    <property type="entry name" value="PROTEIN NYNRIN-LIKE"/>
    <property type="match status" value="1"/>
</dbReference>
<evidence type="ECO:0000313" key="2">
    <source>
        <dbReference type="EMBL" id="PNR53913.1"/>
    </source>
</evidence>
<dbReference type="SUPFAM" id="SSF56672">
    <property type="entry name" value="DNA/RNA polymerases"/>
    <property type="match status" value="1"/>
</dbReference>
<dbReference type="InterPro" id="IPR043502">
    <property type="entry name" value="DNA/RNA_pol_sf"/>
</dbReference>
<dbReference type="InterPro" id="IPR050951">
    <property type="entry name" value="Retrovirus_Pol_polyprotein"/>
</dbReference>
<reference evidence="3" key="3">
    <citation type="submission" date="2020-12" db="UniProtKB">
        <authorList>
            <consortium name="EnsemblPlants"/>
        </authorList>
    </citation>
    <scope>IDENTIFICATION</scope>
</reference>
<feature type="transmembrane region" description="Helical" evidence="1">
    <location>
        <begin position="74"/>
        <end position="93"/>
    </location>
</feature>